<gene>
    <name evidence="1" type="ORF">HHI36_022169</name>
</gene>
<dbReference type="EMBL" id="JABFTP020000042">
    <property type="protein sequence ID" value="KAL3271697.1"/>
    <property type="molecule type" value="Genomic_DNA"/>
</dbReference>
<evidence type="ECO:0000313" key="2">
    <source>
        <dbReference type="Proteomes" id="UP001516400"/>
    </source>
</evidence>
<name>A0ABD2MZE1_9CUCU</name>
<dbReference type="AlphaFoldDB" id="A0ABD2MZE1"/>
<comment type="caution">
    <text evidence="1">The sequence shown here is derived from an EMBL/GenBank/DDBJ whole genome shotgun (WGS) entry which is preliminary data.</text>
</comment>
<accession>A0ABD2MZE1</accession>
<organism evidence="1 2">
    <name type="scientific">Cryptolaemus montrouzieri</name>
    <dbReference type="NCBI Taxonomy" id="559131"/>
    <lineage>
        <taxon>Eukaryota</taxon>
        <taxon>Metazoa</taxon>
        <taxon>Ecdysozoa</taxon>
        <taxon>Arthropoda</taxon>
        <taxon>Hexapoda</taxon>
        <taxon>Insecta</taxon>
        <taxon>Pterygota</taxon>
        <taxon>Neoptera</taxon>
        <taxon>Endopterygota</taxon>
        <taxon>Coleoptera</taxon>
        <taxon>Polyphaga</taxon>
        <taxon>Cucujiformia</taxon>
        <taxon>Coccinelloidea</taxon>
        <taxon>Coccinellidae</taxon>
        <taxon>Scymninae</taxon>
        <taxon>Scymnini</taxon>
        <taxon>Cryptolaemus</taxon>
    </lineage>
</organism>
<keyword evidence="2" id="KW-1185">Reference proteome</keyword>
<evidence type="ECO:0000313" key="1">
    <source>
        <dbReference type="EMBL" id="KAL3271697.1"/>
    </source>
</evidence>
<sequence length="86" mass="10103">MILILENYEELDYRTHDNQEYEAKSDISREKEKGCDVYDNVESEDLASQSYFRKNRFKWCLIPPATDERICSYDLNVYLPGVTGPA</sequence>
<proteinExistence type="predicted"/>
<protein>
    <submittedName>
        <fullName evidence="1">Uncharacterized protein</fullName>
    </submittedName>
</protein>
<reference evidence="1 2" key="1">
    <citation type="journal article" date="2021" name="BMC Biol.">
        <title>Horizontally acquired antibacterial genes associated with adaptive radiation of ladybird beetles.</title>
        <authorList>
            <person name="Li H.S."/>
            <person name="Tang X.F."/>
            <person name="Huang Y.H."/>
            <person name="Xu Z.Y."/>
            <person name="Chen M.L."/>
            <person name="Du X.Y."/>
            <person name="Qiu B.Y."/>
            <person name="Chen P.T."/>
            <person name="Zhang W."/>
            <person name="Slipinski A."/>
            <person name="Escalona H.E."/>
            <person name="Waterhouse R.M."/>
            <person name="Zwick A."/>
            <person name="Pang H."/>
        </authorList>
    </citation>
    <scope>NUCLEOTIDE SEQUENCE [LARGE SCALE GENOMIC DNA]</scope>
    <source>
        <strain evidence="1">SYSU2018</strain>
    </source>
</reference>
<dbReference type="Proteomes" id="UP001516400">
    <property type="component" value="Unassembled WGS sequence"/>
</dbReference>